<proteinExistence type="inferred from homology"/>
<evidence type="ECO:0000313" key="18">
    <source>
        <dbReference type="EMBL" id="TNC50653.1"/>
    </source>
</evidence>
<keyword evidence="9" id="KW-0288">FMN</keyword>
<dbReference type="RefSeq" id="WP_139105265.1">
    <property type="nucleotide sequence ID" value="NZ_VDFR01000012.1"/>
</dbReference>
<keyword evidence="6" id="KW-0813">Transport</keyword>
<keyword evidence="15 17" id="KW-0503">Monooxygenase</keyword>
<feature type="binding site" description="axial binding residue" evidence="16">
    <location>
        <position position="407"/>
    </location>
    <ligand>
        <name>heme</name>
        <dbReference type="ChEBI" id="CHEBI:30413"/>
    </ligand>
    <ligandPart>
        <name>Fe</name>
        <dbReference type="ChEBI" id="CHEBI:18248"/>
    </ligandPart>
</feature>
<dbReference type="FunFam" id="1.10.630.10:FF:000040">
    <property type="entry name" value="Bifunctional cytochrome P450/NADPH--P450 reductase"/>
    <property type="match status" value="1"/>
</dbReference>
<dbReference type="SUPFAM" id="SSF48264">
    <property type="entry name" value="Cytochrome P450"/>
    <property type="match status" value="1"/>
</dbReference>
<keyword evidence="13 17" id="KW-0560">Oxidoreductase</keyword>
<dbReference type="GO" id="GO:0004497">
    <property type="term" value="F:monooxygenase activity"/>
    <property type="evidence" value="ECO:0007669"/>
    <property type="project" value="UniProtKB-KW"/>
</dbReference>
<evidence type="ECO:0000256" key="5">
    <source>
        <dbReference type="ARBA" id="ARBA00010617"/>
    </source>
</evidence>
<evidence type="ECO:0000256" key="12">
    <source>
        <dbReference type="ARBA" id="ARBA00022857"/>
    </source>
</evidence>
<comment type="similarity">
    <text evidence="4">In the N-terminal section; belongs to the cytochrome P450 family.</text>
</comment>
<dbReference type="GO" id="GO:0005506">
    <property type="term" value="F:iron ion binding"/>
    <property type="evidence" value="ECO:0007669"/>
    <property type="project" value="InterPro"/>
</dbReference>
<dbReference type="EMBL" id="VDFR01000012">
    <property type="protein sequence ID" value="TNC50653.1"/>
    <property type="molecule type" value="Genomic_DNA"/>
</dbReference>
<dbReference type="CDD" id="cd11068">
    <property type="entry name" value="CYP120A1"/>
    <property type="match status" value="1"/>
</dbReference>
<evidence type="ECO:0000256" key="11">
    <source>
        <dbReference type="ARBA" id="ARBA00022827"/>
    </source>
</evidence>
<keyword evidence="8" id="KW-0285">Flavoprotein</keyword>
<comment type="cofactor">
    <cofactor evidence="3">
        <name>FAD</name>
        <dbReference type="ChEBI" id="CHEBI:57692"/>
    </cofactor>
</comment>
<organism evidence="18 19">
    <name type="scientific">Mumia zhuanghuii</name>
    <dbReference type="NCBI Taxonomy" id="2585211"/>
    <lineage>
        <taxon>Bacteria</taxon>
        <taxon>Bacillati</taxon>
        <taxon>Actinomycetota</taxon>
        <taxon>Actinomycetes</taxon>
        <taxon>Propionibacteriales</taxon>
        <taxon>Nocardioidaceae</taxon>
        <taxon>Mumia</taxon>
    </lineage>
</organism>
<dbReference type="PRINTS" id="PR00385">
    <property type="entry name" value="P450"/>
</dbReference>
<reference evidence="18 19" key="1">
    <citation type="submission" date="2019-05" db="EMBL/GenBank/DDBJ databases">
        <title>Mumia sp. nov., isolated from the intestinal contents of plateau pika (Ochotona curzoniae) in the Qinghai-Tibet plateau of China.</title>
        <authorList>
            <person name="Tian Z."/>
        </authorList>
    </citation>
    <scope>NUCLEOTIDE SEQUENCE [LARGE SCALE GENOMIC DNA]</scope>
    <source>
        <strain evidence="19">527</strain>
    </source>
</reference>
<evidence type="ECO:0000256" key="16">
    <source>
        <dbReference type="PIRSR" id="PIRSR602401-1"/>
    </source>
</evidence>
<evidence type="ECO:0000256" key="1">
    <source>
        <dbReference type="ARBA" id="ARBA00001917"/>
    </source>
</evidence>
<keyword evidence="14 16" id="KW-0408">Iron</keyword>
<gene>
    <name evidence="18" type="ORF">FHE65_03230</name>
</gene>
<comment type="caution">
    <text evidence="18">The sequence shown here is derived from an EMBL/GenBank/DDBJ whole genome shotgun (WGS) entry which is preliminary data.</text>
</comment>
<comment type="cofactor">
    <cofactor evidence="1">
        <name>FMN</name>
        <dbReference type="ChEBI" id="CHEBI:58210"/>
    </cofactor>
</comment>
<evidence type="ECO:0000256" key="15">
    <source>
        <dbReference type="ARBA" id="ARBA00023033"/>
    </source>
</evidence>
<dbReference type="Pfam" id="PF00067">
    <property type="entry name" value="p450"/>
    <property type="match status" value="1"/>
</dbReference>
<dbReference type="GO" id="GO:0020037">
    <property type="term" value="F:heme binding"/>
    <property type="evidence" value="ECO:0007669"/>
    <property type="project" value="InterPro"/>
</dbReference>
<comment type="similarity">
    <text evidence="5 17">Belongs to the cytochrome P450 family.</text>
</comment>
<dbReference type="InterPro" id="IPR002401">
    <property type="entry name" value="Cyt_P450_E_grp-I"/>
</dbReference>
<dbReference type="AlphaFoldDB" id="A0A5C4MYT9"/>
<evidence type="ECO:0000313" key="19">
    <source>
        <dbReference type="Proteomes" id="UP000306740"/>
    </source>
</evidence>
<dbReference type="Gene3D" id="1.10.630.10">
    <property type="entry name" value="Cytochrome P450"/>
    <property type="match status" value="1"/>
</dbReference>
<dbReference type="OrthoDB" id="7376058at2"/>
<evidence type="ECO:0000256" key="2">
    <source>
        <dbReference type="ARBA" id="ARBA00001971"/>
    </source>
</evidence>
<accession>A0A5C4MYT9</accession>
<evidence type="ECO:0000256" key="17">
    <source>
        <dbReference type="RuleBase" id="RU000461"/>
    </source>
</evidence>
<dbReference type="PANTHER" id="PTHR24305:SF166">
    <property type="entry name" value="CYTOCHROME P450 12A4, MITOCHONDRIAL-RELATED"/>
    <property type="match status" value="1"/>
</dbReference>
<dbReference type="InterPro" id="IPR036396">
    <property type="entry name" value="Cyt_P450_sf"/>
</dbReference>
<dbReference type="InterPro" id="IPR001128">
    <property type="entry name" value="Cyt_P450"/>
</dbReference>
<evidence type="ECO:0000256" key="7">
    <source>
        <dbReference type="ARBA" id="ARBA00022617"/>
    </source>
</evidence>
<dbReference type="Proteomes" id="UP000306740">
    <property type="component" value="Unassembled WGS sequence"/>
</dbReference>
<dbReference type="PRINTS" id="PR00463">
    <property type="entry name" value="EP450I"/>
</dbReference>
<keyword evidence="10 16" id="KW-0479">Metal-binding</keyword>
<evidence type="ECO:0000256" key="3">
    <source>
        <dbReference type="ARBA" id="ARBA00001974"/>
    </source>
</evidence>
<name>A0A5C4MYT9_9ACTN</name>
<keyword evidence="12" id="KW-0521">NADP</keyword>
<evidence type="ECO:0000256" key="14">
    <source>
        <dbReference type="ARBA" id="ARBA00023004"/>
    </source>
</evidence>
<evidence type="ECO:0000256" key="13">
    <source>
        <dbReference type="ARBA" id="ARBA00023002"/>
    </source>
</evidence>
<dbReference type="InterPro" id="IPR017972">
    <property type="entry name" value="Cyt_P450_CS"/>
</dbReference>
<evidence type="ECO:0000256" key="6">
    <source>
        <dbReference type="ARBA" id="ARBA00022448"/>
    </source>
</evidence>
<sequence>MRNAWSGHTFPHPSGRRRWMKDAASMDPDRPVQYILEHHRGLGPIFEIVVFGQKFVFVTDAELAAELNDESRFAKANSPALDGLRGIAGDGLFTAYNEEPNWQLAHDLLVPAFTKQAMQRYHPVMAETLDELFAVWDAGDGRIDVSSDMTRLTLETIGRTGFSTPFGSFTTSEVHPFVSAMVTALTLGRRKGVIAALPAARLLERRLDRKHADQLDYVRTFLDDIVAGRRRTGSEGSDDLLGIMLDQAHPETGERLSDENIRYQILTFLVAGHETTSGALSFASYYLVRHPDVLAKAQAETDAILGDDPDATPSYEQVARFRYLRKVLDESLRLWPTAPGYARTPRQTTLLGGRWTMTPDDWALVFLPLVQRDPKVWGEDAEAFDPERPRPRLAGTAKPFGTGERACIGRQFAVHEATMALARILHRYDIAGDPSYALRIDERLTLMPEGMEITLTRRTPSVRTVGAVPSDTPADG</sequence>
<dbReference type="PANTHER" id="PTHR24305">
    <property type="entry name" value="CYTOCHROME P450"/>
    <property type="match status" value="1"/>
</dbReference>
<protein>
    <submittedName>
        <fullName evidence="18">Cytochrome P450</fullName>
    </submittedName>
</protein>
<dbReference type="PROSITE" id="PS00086">
    <property type="entry name" value="CYTOCHROME_P450"/>
    <property type="match status" value="1"/>
</dbReference>
<evidence type="ECO:0000256" key="4">
    <source>
        <dbReference type="ARBA" id="ARBA00010018"/>
    </source>
</evidence>
<dbReference type="GO" id="GO:0016705">
    <property type="term" value="F:oxidoreductase activity, acting on paired donors, with incorporation or reduction of molecular oxygen"/>
    <property type="evidence" value="ECO:0007669"/>
    <property type="project" value="InterPro"/>
</dbReference>
<dbReference type="InterPro" id="IPR050121">
    <property type="entry name" value="Cytochrome_P450_monoxygenase"/>
</dbReference>
<evidence type="ECO:0000256" key="10">
    <source>
        <dbReference type="ARBA" id="ARBA00022723"/>
    </source>
</evidence>
<keyword evidence="7 16" id="KW-0349">Heme</keyword>
<evidence type="ECO:0000256" key="8">
    <source>
        <dbReference type="ARBA" id="ARBA00022630"/>
    </source>
</evidence>
<comment type="cofactor">
    <cofactor evidence="2 16">
        <name>heme</name>
        <dbReference type="ChEBI" id="CHEBI:30413"/>
    </cofactor>
</comment>
<evidence type="ECO:0000256" key="9">
    <source>
        <dbReference type="ARBA" id="ARBA00022643"/>
    </source>
</evidence>
<keyword evidence="11" id="KW-0274">FAD</keyword>